<comment type="caution">
    <text evidence="2">The sequence shown here is derived from an EMBL/GenBank/DDBJ whole genome shotgun (WGS) entry which is preliminary data.</text>
</comment>
<evidence type="ECO:0000256" key="1">
    <source>
        <dbReference type="SAM" id="MobiDB-lite"/>
    </source>
</evidence>
<sequence>MVTKCVERHVGDNGKWRSMRNQDTTPQGNERRSKIQSFEELCSESLGSGTLGRAQGSELMSRTCK</sequence>
<feature type="non-terminal residue" evidence="2">
    <location>
        <position position="1"/>
    </location>
</feature>
<feature type="region of interest" description="Disordered" evidence="1">
    <location>
        <begin position="1"/>
        <end position="34"/>
    </location>
</feature>
<reference evidence="2" key="1">
    <citation type="submission" date="2021-02" db="EMBL/GenBank/DDBJ databases">
        <authorList>
            <person name="Dougan E. K."/>
            <person name="Rhodes N."/>
            <person name="Thang M."/>
            <person name="Chan C."/>
        </authorList>
    </citation>
    <scope>NUCLEOTIDE SEQUENCE</scope>
</reference>
<gene>
    <name evidence="2" type="ORF">PGLA1383_LOCUS38338</name>
</gene>
<dbReference type="AlphaFoldDB" id="A0A813G1U1"/>
<accession>A0A813G1U1</accession>
<feature type="compositionally biased region" description="Basic and acidic residues" evidence="1">
    <location>
        <begin position="1"/>
        <end position="15"/>
    </location>
</feature>
<dbReference type="Proteomes" id="UP000654075">
    <property type="component" value="Unassembled WGS sequence"/>
</dbReference>
<organism evidence="2 3">
    <name type="scientific">Polarella glacialis</name>
    <name type="common">Dinoflagellate</name>
    <dbReference type="NCBI Taxonomy" id="89957"/>
    <lineage>
        <taxon>Eukaryota</taxon>
        <taxon>Sar</taxon>
        <taxon>Alveolata</taxon>
        <taxon>Dinophyceae</taxon>
        <taxon>Suessiales</taxon>
        <taxon>Suessiaceae</taxon>
        <taxon>Polarella</taxon>
    </lineage>
</organism>
<proteinExistence type="predicted"/>
<feature type="region of interest" description="Disordered" evidence="1">
    <location>
        <begin position="46"/>
        <end position="65"/>
    </location>
</feature>
<protein>
    <submittedName>
        <fullName evidence="2">Uncharacterized protein</fullName>
    </submittedName>
</protein>
<feature type="compositionally biased region" description="Polar residues" evidence="1">
    <location>
        <begin position="19"/>
        <end position="28"/>
    </location>
</feature>
<evidence type="ECO:0000313" key="2">
    <source>
        <dbReference type="EMBL" id="CAE8620810.1"/>
    </source>
</evidence>
<name>A0A813G1U1_POLGL</name>
<evidence type="ECO:0000313" key="3">
    <source>
        <dbReference type="Proteomes" id="UP000654075"/>
    </source>
</evidence>
<dbReference type="EMBL" id="CAJNNV010027592">
    <property type="protein sequence ID" value="CAE8620810.1"/>
    <property type="molecule type" value="Genomic_DNA"/>
</dbReference>
<keyword evidence="3" id="KW-1185">Reference proteome</keyword>